<keyword evidence="1" id="KW-0472">Membrane</keyword>
<evidence type="ECO:0000259" key="2">
    <source>
        <dbReference type="Pfam" id="PF01970"/>
    </source>
</evidence>
<feature type="transmembrane region" description="Helical" evidence="1">
    <location>
        <begin position="317"/>
        <end position="341"/>
    </location>
</feature>
<accession>A0A0F9S2L5</accession>
<feature type="transmembrane region" description="Helical" evidence="1">
    <location>
        <begin position="44"/>
        <end position="68"/>
    </location>
</feature>
<feature type="transmembrane region" description="Helical" evidence="1">
    <location>
        <begin position="388"/>
        <end position="406"/>
    </location>
</feature>
<name>A0A0F9S2L5_9ZZZZ</name>
<keyword evidence="1" id="KW-1133">Transmembrane helix</keyword>
<feature type="domain" description="DUF112" evidence="2">
    <location>
        <begin position="18"/>
        <end position="437"/>
    </location>
</feature>
<dbReference type="PANTHER" id="PTHR35342">
    <property type="entry name" value="TRICARBOXYLIC TRANSPORT PROTEIN"/>
    <property type="match status" value="1"/>
</dbReference>
<proteinExistence type="predicted"/>
<feature type="transmembrane region" description="Helical" evidence="1">
    <location>
        <begin position="164"/>
        <end position="182"/>
    </location>
</feature>
<protein>
    <recommendedName>
        <fullName evidence="2">DUF112 domain-containing protein</fullName>
    </recommendedName>
</protein>
<feature type="transmembrane region" description="Helical" evidence="1">
    <location>
        <begin position="202"/>
        <end position="221"/>
    </location>
</feature>
<feature type="transmembrane region" description="Helical" evidence="1">
    <location>
        <begin position="468"/>
        <end position="488"/>
    </location>
</feature>
<feature type="transmembrane region" description="Helical" evidence="1">
    <location>
        <begin position="353"/>
        <end position="376"/>
    </location>
</feature>
<dbReference type="Pfam" id="PF01970">
    <property type="entry name" value="TctA"/>
    <property type="match status" value="1"/>
</dbReference>
<gene>
    <name evidence="3" type="ORF">LCGC14_0523540</name>
</gene>
<evidence type="ECO:0000256" key="1">
    <source>
        <dbReference type="SAM" id="Phobius"/>
    </source>
</evidence>
<evidence type="ECO:0000313" key="3">
    <source>
        <dbReference type="EMBL" id="KKN61274.1"/>
    </source>
</evidence>
<keyword evidence="1" id="KW-0812">Transmembrane</keyword>
<feature type="transmembrane region" description="Helical" evidence="1">
    <location>
        <begin position="107"/>
        <end position="130"/>
    </location>
</feature>
<dbReference type="EMBL" id="LAZR01000664">
    <property type="protein sequence ID" value="KKN61274.1"/>
    <property type="molecule type" value="Genomic_DNA"/>
</dbReference>
<dbReference type="PANTHER" id="PTHR35342:SF5">
    <property type="entry name" value="TRICARBOXYLIC TRANSPORT PROTEIN"/>
    <property type="match status" value="1"/>
</dbReference>
<feature type="transmembrane region" description="Helical" evidence="1">
    <location>
        <begin position="412"/>
        <end position="430"/>
    </location>
</feature>
<feature type="transmembrane region" description="Helical" evidence="1">
    <location>
        <begin position="136"/>
        <end position="157"/>
    </location>
</feature>
<organism evidence="3">
    <name type="scientific">marine sediment metagenome</name>
    <dbReference type="NCBI Taxonomy" id="412755"/>
    <lineage>
        <taxon>unclassified sequences</taxon>
        <taxon>metagenomes</taxon>
        <taxon>ecological metagenomes</taxon>
    </lineage>
</organism>
<dbReference type="InterPro" id="IPR002823">
    <property type="entry name" value="DUF112_TM"/>
</dbReference>
<comment type="caution">
    <text evidence="3">The sequence shown here is derived from an EMBL/GenBank/DDBJ whole genome shotgun (WGS) entry which is preliminary data.</text>
</comment>
<reference evidence="3" key="1">
    <citation type="journal article" date="2015" name="Nature">
        <title>Complex archaea that bridge the gap between prokaryotes and eukaryotes.</title>
        <authorList>
            <person name="Spang A."/>
            <person name="Saw J.H."/>
            <person name="Jorgensen S.L."/>
            <person name="Zaremba-Niedzwiedzka K."/>
            <person name="Martijn J."/>
            <person name="Lind A.E."/>
            <person name="van Eijk R."/>
            <person name="Schleper C."/>
            <person name="Guy L."/>
            <person name="Ettema T.J."/>
        </authorList>
    </citation>
    <scope>NUCLEOTIDE SEQUENCE</scope>
</reference>
<dbReference type="AlphaFoldDB" id="A0A0F9S2L5"/>
<sequence length="502" mass="52010">MLDALSIGFLTALQPSMLLAACVGVTIGVFIGMLPGLTSTMGVALLIPVTFSFPPAVGLALLGGIYLASTFSGSISAILLNIPGTPSAVATCQDGYPMTRAGKAGRAVGLSVFASCIGGIFSAIVLLFMAPVLSELSLMLGAPEYFLLALFGVTIIASLSEGSMLKSMMGGVLGLIISLIGMHPLTGEMRLTMGLPSLYDGIPLVITLIGLYSIPEVVNILSEKSNSQKRENSQFSGAWSTLKDVLAQRLNVFRSCVIGTVIGIIPGAGQSIASFIAYDAAKRGSRTPEQFGKGSEEGLVAAETANNAVTGGSLVPLLTLGVPGNAVSAVLMGGLIIHGLSPGPILFQNSPDIAYGFIFSLLFSNLLFVPVGLLVAKYCVKVIYLPKEILAASILSLAVMGAYAIRGQVSDVGLMLAIGVLGYLLTFFSVSRAPMVLGLVLGTMAESNLSRALSLVRGDVGELLLQFVTRPFSLALVLLCVASVVMGYRKSRRSSLAAQDTT</sequence>